<protein>
    <submittedName>
        <fullName evidence="1">Uncharacterized protein</fullName>
    </submittedName>
</protein>
<reference evidence="1" key="1">
    <citation type="submission" date="2020-08" db="EMBL/GenBank/DDBJ databases">
        <title>Multicomponent nature underlies the extraordinary mechanical properties of spider dragline silk.</title>
        <authorList>
            <person name="Kono N."/>
            <person name="Nakamura H."/>
            <person name="Mori M."/>
            <person name="Yoshida Y."/>
            <person name="Ohtoshi R."/>
            <person name="Malay A.D."/>
            <person name="Moran D.A.P."/>
            <person name="Tomita M."/>
            <person name="Numata K."/>
            <person name="Arakawa K."/>
        </authorList>
    </citation>
    <scope>NUCLEOTIDE SEQUENCE</scope>
</reference>
<keyword evidence="2" id="KW-1185">Reference proteome</keyword>
<dbReference type="EMBL" id="BMAW01031708">
    <property type="protein sequence ID" value="GFU22394.1"/>
    <property type="molecule type" value="Genomic_DNA"/>
</dbReference>
<organism evidence="1 2">
    <name type="scientific">Nephila pilipes</name>
    <name type="common">Giant wood spider</name>
    <name type="synonym">Nephila maculata</name>
    <dbReference type="NCBI Taxonomy" id="299642"/>
    <lineage>
        <taxon>Eukaryota</taxon>
        <taxon>Metazoa</taxon>
        <taxon>Ecdysozoa</taxon>
        <taxon>Arthropoda</taxon>
        <taxon>Chelicerata</taxon>
        <taxon>Arachnida</taxon>
        <taxon>Araneae</taxon>
        <taxon>Araneomorphae</taxon>
        <taxon>Entelegynae</taxon>
        <taxon>Araneoidea</taxon>
        <taxon>Nephilidae</taxon>
        <taxon>Nephila</taxon>
    </lineage>
</organism>
<dbReference type="AlphaFoldDB" id="A0A8X6QEE7"/>
<accession>A0A8X6QEE7</accession>
<comment type="caution">
    <text evidence="1">The sequence shown here is derived from an EMBL/GenBank/DDBJ whole genome shotgun (WGS) entry which is preliminary data.</text>
</comment>
<sequence>MLSLRTRLKVKKQRLDSLSYTFYSMEAVFEEVEKIVYLDVVFLIFSVGVAIL</sequence>
<gene>
    <name evidence="1" type="ORF">NPIL_298581</name>
</gene>
<evidence type="ECO:0000313" key="1">
    <source>
        <dbReference type="EMBL" id="GFU22394.1"/>
    </source>
</evidence>
<feature type="non-terminal residue" evidence="1">
    <location>
        <position position="1"/>
    </location>
</feature>
<dbReference type="Proteomes" id="UP000887013">
    <property type="component" value="Unassembled WGS sequence"/>
</dbReference>
<evidence type="ECO:0000313" key="2">
    <source>
        <dbReference type="Proteomes" id="UP000887013"/>
    </source>
</evidence>
<dbReference type="OrthoDB" id="6430702at2759"/>
<name>A0A8X6QEE7_NEPPI</name>
<proteinExistence type="predicted"/>